<dbReference type="eggNOG" id="ENOG5031XAJ">
    <property type="taxonomic scope" value="Bacteria"/>
</dbReference>
<sequence>MDTTAQAPQTANARSLLLPYALTLIAAMIIIQFVVALTGGAVTILAGALTAVVAVGIAVWIVINRRKLLHVRFGLVIAHVIAYVAVTTSFNAHAVVRAVVAGSDNDVQAVAHSLLGSSWFGATLVMSAVWGLGLLIHLLGSVLGRGWED</sequence>
<accession>A0A1D7VZ34</accession>
<protein>
    <submittedName>
        <fullName evidence="1">Uncharacterized protein</fullName>
    </submittedName>
</protein>
<evidence type="ECO:0000313" key="1">
    <source>
        <dbReference type="EMBL" id="AOP51972.1"/>
    </source>
</evidence>
<dbReference type="PATRIC" id="fig|1703.10.peg.260"/>
<dbReference type="EMBL" id="CP017150">
    <property type="protein sequence ID" value="AOP51972.1"/>
    <property type="molecule type" value="Genomic_DNA"/>
</dbReference>
<reference evidence="2" key="1">
    <citation type="submission" date="2016-09" db="EMBL/GenBank/DDBJ databases">
        <title>Complete Genome Sequence of Brevibacterium linens SMQ-1335.</title>
        <authorList>
            <person name="de Melo A.G."/>
            <person name="Labrie S.J."/>
            <person name="Dumaresq J."/>
            <person name="Roberts R.J."/>
            <person name="Tremblay D.M."/>
            <person name="Moineau S."/>
        </authorList>
    </citation>
    <scope>NUCLEOTIDE SEQUENCE [LARGE SCALE GENOMIC DNA]</scope>
    <source>
        <strain evidence="2">SMQ-1335</strain>
    </source>
</reference>
<dbReference type="KEGG" id="blin:BLSMQ_0252"/>
<proteinExistence type="predicted"/>
<dbReference type="Proteomes" id="UP000094793">
    <property type="component" value="Chromosome"/>
</dbReference>
<dbReference type="AlphaFoldDB" id="A0A1D7VZ34"/>
<gene>
    <name evidence="1" type="ORF">BLSMQ_0252</name>
</gene>
<evidence type="ECO:0000313" key="2">
    <source>
        <dbReference type="Proteomes" id="UP000094793"/>
    </source>
</evidence>
<dbReference type="RefSeq" id="WP_009882163.1">
    <property type="nucleotide sequence ID" value="NZ_AAGP01000005.1"/>
</dbReference>
<dbReference type="OrthoDB" id="4804740at2"/>
<name>A0A1D7VZ34_BREAU</name>
<organism evidence="1 2">
    <name type="scientific">Brevibacterium aurantiacum</name>
    <dbReference type="NCBI Taxonomy" id="273384"/>
    <lineage>
        <taxon>Bacteria</taxon>
        <taxon>Bacillati</taxon>
        <taxon>Actinomycetota</taxon>
        <taxon>Actinomycetes</taxon>
        <taxon>Micrococcales</taxon>
        <taxon>Brevibacteriaceae</taxon>
        <taxon>Brevibacterium</taxon>
    </lineage>
</organism>